<dbReference type="EMBL" id="KE384850">
    <property type="protein sequence ID" value="KJK73422.1"/>
    <property type="molecule type" value="Genomic_DNA"/>
</dbReference>
<reference evidence="2" key="1">
    <citation type="journal article" date="2014" name="BMC Genomics">
        <title>The genome sequence of the biocontrol fungus Metarhizium anisopliae and comparative genomics of Metarhizium species.</title>
        <authorList>
            <person name="Pattemore J.A."/>
            <person name="Hane J.K."/>
            <person name="Williams A.H."/>
            <person name="Wilson B.A."/>
            <person name="Stodart B.J."/>
            <person name="Ash G.J."/>
        </authorList>
    </citation>
    <scope>NUCLEOTIDE SEQUENCE [LARGE SCALE GENOMIC DNA]</scope>
    <source>
        <strain evidence="2">BRIP 53293</strain>
    </source>
</reference>
<keyword evidence="2" id="KW-1185">Reference proteome</keyword>
<accession>A0A0D9NHD2</accession>
<dbReference type="Proteomes" id="UP000054544">
    <property type="component" value="Unassembled WGS sequence"/>
</dbReference>
<proteinExistence type="predicted"/>
<sequence>MVLVIQQDCIGLPSCRRSHIFTTALLRFYQPLSNLKTSANGSVHWIGREPDIRLVVITFLDKVPTGSEETKTVLYC</sequence>
<name>A0A0D9NHD2_METAN</name>
<organism evidence="1 2">
    <name type="scientific">Metarhizium anisopliae BRIP 53293</name>
    <dbReference type="NCBI Taxonomy" id="1291518"/>
    <lineage>
        <taxon>Eukaryota</taxon>
        <taxon>Fungi</taxon>
        <taxon>Dikarya</taxon>
        <taxon>Ascomycota</taxon>
        <taxon>Pezizomycotina</taxon>
        <taxon>Sordariomycetes</taxon>
        <taxon>Hypocreomycetidae</taxon>
        <taxon>Hypocreales</taxon>
        <taxon>Clavicipitaceae</taxon>
        <taxon>Metarhizium</taxon>
    </lineage>
</organism>
<protein>
    <submittedName>
        <fullName evidence="1">Uncharacterized protein</fullName>
    </submittedName>
</protein>
<evidence type="ECO:0000313" key="2">
    <source>
        <dbReference type="Proteomes" id="UP000054544"/>
    </source>
</evidence>
<evidence type="ECO:0000313" key="1">
    <source>
        <dbReference type="EMBL" id="KJK73422.1"/>
    </source>
</evidence>
<gene>
    <name evidence="1" type="ORF">H634G_11359</name>
</gene>
<dbReference type="AlphaFoldDB" id="A0A0D9NHD2"/>